<organism evidence="2 3">
    <name type="scientific">Stachybotrys elegans</name>
    <dbReference type="NCBI Taxonomy" id="80388"/>
    <lineage>
        <taxon>Eukaryota</taxon>
        <taxon>Fungi</taxon>
        <taxon>Dikarya</taxon>
        <taxon>Ascomycota</taxon>
        <taxon>Pezizomycotina</taxon>
        <taxon>Sordariomycetes</taxon>
        <taxon>Hypocreomycetidae</taxon>
        <taxon>Hypocreales</taxon>
        <taxon>Stachybotryaceae</taxon>
        <taxon>Stachybotrys</taxon>
    </lineage>
</organism>
<dbReference type="EMBL" id="JAGPNK010000002">
    <property type="protein sequence ID" value="KAH7325582.1"/>
    <property type="molecule type" value="Genomic_DNA"/>
</dbReference>
<feature type="chain" id="PRO_5035472156" evidence="1">
    <location>
        <begin position="20"/>
        <end position="228"/>
    </location>
</feature>
<keyword evidence="3" id="KW-1185">Reference proteome</keyword>
<dbReference type="AlphaFoldDB" id="A0A8K0SX00"/>
<feature type="signal peptide" evidence="1">
    <location>
        <begin position="1"/>
        <end position="19"/>
    </location>
</feature>
<name>A0A8K0SX00_9HYPO</name>
<dbReference type="Proteomes" id="UP000813444">
    <property type="component" value="Unassembled WGS sequence"/>
</dbReference>
<gene>
    <name evidence="2" type="ORF">B0I35DRAFT_507970</name>
</gene>
<evidence type="ECO:0000256" key="1">
    <source>
        <dbReference type="SAM" id="SignalP"/>
    </source>
</evidence>
<protein>
    <submittedName>
        <fullName evidence="2">Uncharacterized protein</fullName>
    </submittedName>
</protein>
<sequence length="228" mass="23172">MRLSLSVLAFTAYISAATAEKCNANNCARAVTGTRLGPAVVATHQADCSSVMAVTVTPSTSTLYTTVTETTTVATETSFITTHFVKRTEVAEPAVPTYASACADLAAYSSACSCWGIKPWTVTAEVPSTTVTVTETVSTTAIELATATQTCAAGGEACTVSDYSNEAGWRAPCGGSPSCICDVLPGAGRNGHCTATCISPGNWCAGACRSGVCCKGYTGSSGSGYCDR</sequence>
<evidence type="ECO:0000313" key="2">
    <source>
        <dbReference type="EMBL" id="KAH7325582.1"/>
    </source>
</evidence>
<accession>A0A8K0SX00</accession>
<reference evidence="2" key="1">
    <citation type="journal article" date="2021" name="Nat. Commun.">
        <title>Genetic determinants of endophytism in the Arabidopsis root mycobiome.</title>
        <authorList>
            <person name="Mesny F."/>
            <person name="Miyauchi S."/>
            <person name="Thiergart T."/>
            <person name="Pickel B."/>
            <person name="Atanasova L."/>
            <person name="Karlsson M."/>
            <person name="Huettel B."/>
            <person name="Barry K.W."/>
            <person name="Haridas S."/>
            <person name="Chen C."/>
            <person name="Bauer D."/>
            <person name="Andreopoulos W."/>
            <person name="Pangilinan J."/>
            <person name="LaButti K."/>
            <person name="Riley R."/>
            <person name="Lipzen A."/>
            <person name="Clum A."/>
            <person name="Drula E."/>
            <person name="Henrissat B."/>
            <person name="Kohler A."/>
            <person name="Grigoriev I.V."/>
            <person name="Martin F.M."/>
            <person name="Hacquard S."/>
        </authorList>
    </citation>
    <scope>NUCLEOTIDE SEQUENCE</scope>
    <source>
        <strain evidence="2">MPI-CAGE-CH-0235</strain>
    </source>
</reference>
<comment type="caution">
    <text evidence="2">The sequence shown here is derived from an EMBL/GenBank/DDBJ whole genome shotgun (WGS) entry which is preliminary data.</text>
</comment>
<proteinExistence type="predicted"/>
<keyword evidence="1" id="KW-0732">Signal</keyword>
<evidence type="ECO:0000313" key="3">
    <source>
        <dbReference type="Proteomes" id="UP000813444"/>
    </source>
</evidence>
<dbReference type="OrthoDB" id="5596743at2759"/>